<proteinExistence type="predicted"/>
<dbReference type="Proteomes" id="UP000320333">
    <property type="component" value="Unassembled WGS sequence"/>
</dbReference>
<evidence type="ECO:0000256" key="3">
    <source>
        <dbReference type="ARBA" id="ARBA00022771"/>
    </source>
</evidence>
<feature type="compositionally biased region" description="Low complexity" evidence="6">
    <location>
        <begin position="351"/>
        <end position="362"/>
    </location>
</feature>
<dbReference type="PROSITE" id="PS52027">
    <property type="entry name" value="ZF_C2HC_C3H"/>
    <property type="match status" value="2"/>
</dbReference>
<feature type="compositionally biased region" description="Polar residues" evidence="6">
    <location>
        <begin position="243"/>
        <end position="260"/>
    </location>
</feature>
<evidence type="ECO:0000256" key="1">
    <source>
        <dbReference type="ARBA" id="ARBA00022723"/>
    </source>
</evidence>
<dbReference type="OrthoDB" id="265955at2759"/>
<feature type="compositionally biased region" description="Pro residues" evidence="6">
    <location>
        <begin position="167"/>
        <end position="178"/>
    </location>
</feature>
<accession>A0A507CTP4</accession>
<feature type="region of interest" description="Disordered" evidence="6">
    <location>
        <begin position="298"/>
        <end position="369"/>
    </location>
</feature>
<reference evidence="8 9" key="1">
    <citation type="journal article" date="2019" name="Sci. Rep.">
        <title>Comparative genomics of chytrid fungi reveal insights into the obligate biotrophic and pathogenic lifestyle of Synchytrium endobioticum.</title>
        <authorList>
            <person name="van de Vossenberg B.T.L.H."/>
            <person name="Warris S."/>
            <person name="Nguyen H.D.T."/>
            <person name="van Gent-Pelzer M.P.E."/>
            <person name="Joly D.L."/>
            <person name="van de Geest H.C."/>
            <person name="Bonants P.J.M."/>
            <person name="Smith D.S."/>
            <person name="Levesque C.A."/>
            <person name="van der Lee T.A.J."/>
        </authorList>
    </citation>
    <scope>NUCLEOTIDE SEQUENCE [LARGE SCALE GENOMIC DNA]</scope>
    <source>
        <strain evidence="8 9">CBS 675.73</strain>
    </source>
</reference>
<dbReference type="AlphaFoldDB" id="A0A507CTP4"/>
<dbReference type="Pfam" id="PF13913">
    <property type="entry name" value="zf-C2HC_2"/>
    <property type="match status" value="2"/>
</dbReference>
<evidence type="ECO:0000256" key="6">
    <source>
        <dbReference type="SAM" id="MobiDB-lite"/>
    </source>
</evidence>
<dbReference type="PANTHER" id="PTHR13555">
    <property type="entry name" value="C2H2 ZINC FINGER CGI-62-RELATED"/>
    <property type="match status" value="1"/>
</dbReference>
<dbReference type="InterPro" id="IPR049899">
    <property type="entry name" value="Znf_C2HC_C3H"/>
</dbReference>
<evidence type="ECO:0000313" key="8">
    <source>
        <dbReference type="EMBL" id="TPX42519.1"/>
    </source>
</evidence>
<feature type="region of interest" description="Disordered" evidence="6">
    <location>
        <begin position="243"/>
        <end position="266"/>
    </location>
</feature>
<feature type="region of interest" description="Disordered" evidence="6">
    <location>
        <begin position="48"/>
        <end position="73"/>
    </location>
</feature>
<keyword evidence="1" id="KW-0479">Metal-binding</keyword>
<dbReference type="PANTHER" id="PTHR13555:SF68">
    <property type="entry name" value="ZINC FINGER PROTEIN 474"/>
    <property type="match status" value="1"/>
</dbReference>
<keyword evidence="2" id="KW-0677">Repeat</keyword>
<protein>
    <recommendedName>
        <fullName evidence="7">C2HC/C3H-type domain-containing protein</fullName>
    </recommendedName>
</protein>
<name>A0A507CTP4_9FUNG</name>
<feature type="region of interest" description="Disordered" evidence="6">
    <location>
        <begin position="126"/>
        <end position="201"/>
    </location>
</feature>
<gene>
    <name evidence="8" type="ORF">CcCBS67573_g10504</name>
</gene>
<dbReference type="STRING" id="246404.A0A507CTP4"/>
<sequence length="369" mass="39667">MNSLVVDSKPGARCPSVTCYLCGREFGTASIGIHEPKCIERWEKAQAALPKDQRRPRPQKPQAISPSSTAKSPAELEAYNAAAQTAYLDTARAECQNCGRKFAQDRLEIHLRSCKPGGFFARKMEQRAMTAAAEPKPEPNLTEPPLSAKQRIPQEPGPTKQSLNPIKRPPPPPQPPSTQPVRTKNSPSPHASNKSLNMIPAISNPTASDALQQSKAAPLRPISGKKGIANVHNAEISVTGKIAQTTSRPGTVRKTSSASPGASMGDVSFHGSDFERDRVQKTFPSIWAQYCLQPPNAGGGGGGGGIVPRKSRDSRVQILAPSRTQRRDVSRAALDSQDERDPSPTSCLNLSVVPRPQQPQSRAQSLCAF</sequence>
<feature type="compositionally biased region" description="Polar residues" evidence="6">
    <location>
        <begin position="181"/>
        <end position="196"/>
    </location>
</feature>
<evidence type="ECO:0000256" key="2">
    <source>
        <dbReference type="ARBA" id="ARBA00022737"/>
    </source>
</evidence>
<keyword evidence="3 5" id="KW-0863">Zinc-finger</keyword>
<comment type="caution">
    <text evidence="8">The sequence shown here is derived from an EMBL/GenBank/DDBJ whole genome shotgun (WGS) entry which is preliminary data.</text>
</comment>
<evidence type="ECO:0000313" key="9">
    <source>
        <dbReference type="Proteomes" id="UP000320333"/>
    </source>
</evidence>
<dbReference type="GO" id="GO:0008270">
    <property type="term" value="F:zinc ion binding"/>
    <property type="evidence" value="ECO:0007669"/>
    <property type="project" value="UniProtKB-KW"/>
</dbReference>
<keyword evidence="4" id="KW-0862">Zinc</keyword>
<evidence type="ECO:0000256" key="4">
    <source>
        <dbReference type="ARBA" id="ARBA00022833"/>
    </source>
</evidence>
<evidence type="ECO:0000256" key="5">
    <source>
        <dbReference type="PROSITE-ProRule" id="PRU01371"/>
    </source>
</evidence>
<feature type="domain" description="C2HC/C3H-type" evidence="7">
    <location>
        <begin position="91"/>
        <end position="120"/>
    </location>
</feature>
<evidence type="ECO:0000259" key="7">
    <source>
        <dbReference type="PROSITE" id="PS52027"/>
    </source>
</evidence>
<dbReference type="EMBL" id="QEAP01001633">
    <property type="protein sequence ID" value="TPX42519.1"/>
    <property type="molecule type" value="Genomic_DNA"/>
</dbReference>
<dbReference type="Gene3D" id="3.30.160.60">
    <property type="entry name" value="Classic Zinc Finger"/>
    <property type="match status" value="2"/>
</dbReference>
<keyword evidence="9" id="KW-1185">Reference proteome</keyword>
<organism evidence="8 9">
    <name type="scientific">Chytriomyces confervae</name>
    <dbReference type="NCBI Taxonomy" id="246404"/>
    <lineage>
        <taxon>Eukaryota</taxon>
        <taxon>Fungi</taxon>
        <taxon>Fungi incertae sedis</taxon>
        <taxon>Chytridiomycota</taxon>
        <taxon>Chytridiomycota incertae sedis</taxon>
        <taxon>Chytridiomycetes</taxon>
        <taxon>Chytridiales</taxon>
        <taxon>Chytriomycetaceae</taxon>
        <taxon>Chytriomyces</taxon>
    </lineage>
</organism>
<dbReference type="InterPro" id="IPR026319">
    <property type="entry name" value="ZC2HC1A/B-like"/>
</dbReference>
<feature type="domain" description="C2HC/C3H-type" evidence="7">
    <location>
        <begin position="15"/>
        <end position="44"/>
    </location>
</feature>